<evidence type="ECO:0000256" key="3">
    <source>
        <dbReference type="ARBA" id="ARBA00023306"/>
    </source>
</evidence>
<keyword evidence="3" id="KW-0131">Cell cycle</keyword>
<proteinExistence type="predicted"/>
<comment type="caution">
    <text evidence="5">The sequence shown here is derived from an EMBL/GenBank/DDBJ whole genome shotgun (WGS) entry which is preliminary data.</text>
</comment>
<keyword evidence="2" id="KW-0717">Septation</keyword>
<protein>
    <submittedName>
        <fullName evidence="5">SpoVG family protein</fullName>
    </submittedName>
</protein>
<reference evidence="5" key="2">
    <citation type="journal article" date="2021" name="Microbiome">
        <title>Successional dynamics and alternative stable states in a saline activated sludge microbial community over 9 years.</title>
        <authorList>
            <person name="Wang Y."/>
            <person name="Ye J."/>
            <person name="Ju F."/>
            <person name="Liu L."/>
            <person name="Boyd J.A."/>
            <person name="Deng Y."/>
            <person name="Parks D.H."/>
            <person name="Jiang X."/>
            <person name="Yin X."/>
            <person name="Woodcroft B.J."/>
            <person name="Tyson G.W."/>
            <person name="Hugenholtz P."/>
            <person name="Polz M.F."/>
            <person name="Zhang T."/>
        </authorList>
    </citation>
    <scope>NUCLEOTIDE SEQUENCE</scope>
    <source>
        <strain evidence="5">HKST-UBA02</strain>
    </source>
</reference>
<evidence type="ECO:0000313" key="6">
    <source>
        <dbReference type="Proteomes" id="UP000739538"/>
    </source>
</evidence>
<reference evidence="5" key="1">
    <citation type="submission" date="2020-04" db="EMBL/GenBank/DDBJ databases">
        <authorList>
            <person name="Zhang T."/>
        </authorList>
    </citation>
    <scope>NUCLEOTIDE SEQUENCE</scope>
    <source>
        <strain evidence="5">HKST-UBA02</strain>
    </source>
</reference>
<feature type="region of interest" description="Disordered" evidence="4">
    <location>
        <begin position="79"/>
        <end position="101"/>
    </location>
</feature>
<dbReference type="AlphaFoldDB" id="A0A956NF48"/>
<evidence type="ECO:0000256" key="4">
    <source>
        <dbReference type="SAM" id="MobiDB-lite"/>
    </source>
</evidence>
<dbReference type="GO" id="GO:0030435">
    <property type="term" value="P:sporulation resulting in formation of a cellular spore"/>
    <property type="evidence" value="ECO:0007669"/>
    <property type="project" value="InterPro"/>
</dbReference>
<evidence type="ECO:0000256" key="1">
    <source>
        <dbReference type="ARBA" id="ARBA00022618"/>
    </source>
</evidence>
<dbReference type="InterPro" id="IPR036751">
    <property type="entry name" value="SpoVG_sf"/>
</dbReference>
<dbReference type="Gene3D" id="3.30.1120.40">
    <property type="entry name" value="Stage V sporulation protein G"/>
    <property type="match status" value="1"/>
</dbReference>
<dbReference type="SUPFAM" id="SSF160537">
    <property type="entry name" value="SpoVG-like"/>
    <property type="match status" value="1"/>
</dbReference>
<dbReference type="EMBL" id="JAGQHS010000048">
    <property type="protein sequence ID" value="MCA9756285.1"/>
    <property type="molecule type" value="Genomic_DNA"/>
</dbReference>
<keyword evidence="1" id="KW-0132">Cell division</keyword>
<name>A0A956NF48_UNCEI</name>
<dbReference type="Proteomes" id="UP000739538">
    <property type="component" value="Unassembled WGS sequence"/>
</dbReference>
<organism evidence="5 6">
    <name type="scientific">Eiseniibacteriota bacterium</name>
    <dbReference type="NCBI Taxonomy" id="2212470"/>
    <lineage>
        <taxon>Bacteria</taxon>
        <taxon>Candidatus Eiseniibacteriota</taxon>
    </lineage>
</organism>
<accession>A0A956NF48</accession>
<dbReference type="Pfam" id="PF04026">
    <property type="entry name" value="SpoVG"/>
    <property type="match status" value="1"/>
</dbReference>
<dbReference type="PANTHER" id="PTHR38429:SF1">
    <property type="entry name" value="SEPTATION PROTEIN SPOVG-RELATED"/>
    <property type="match status" value="1"/>
</dbReference>
<dbReference type="PANTHER" id="PTHR38429">
    <property type="entry name" value="SEPTATION PROTEIN SPOVG-RELATED"/>
    <property type="match status" value="1"/>
</dbReference>
<evidence type="ECO:0000256" key="2">
    <source>
        <dbReference type="ARBA" id="ARBA00023210"/>
    </source>
</evidence>
<sequence>MNITEVHVRMNARGKLRAFASITIDGWFVVRGLKVIEKVTGDLFVAMPTRDDNGRDICHPVHQQGRAYLTERVLAAYETTARGARDRDRQPTEGAQPQADA</sequence>
<gene>
    <name evidence="5" type="ORF">KDA27_10830</name>
</gene>
<dbReference type="InterPro" id="IPR007170">
    <property type="entry name" value="SpoVG"/>
</dbReference>
<evidence type="ECO:0000313" key="5">
    <source>
        <dbReference type="EMBL" id="MCA9756285.1"/>
    </source>
</evidence>
<dbReference type="GO" id="GO:0000917">
    <property type="term" value="P:division septum assembly"/>
    <property type="evidence" value="ECO:0007669"/>
    <property type="project" value="UniProtKB-KW"/>
</dbReference>